<comment type="caution">
    <text evidence="2">The sequence shown here is derived from an EMBL/GenBank/DDBJ whole genome shotgun (WGS) entry which is preliminary data.</text>
</comment>
<keyword evidence="1" id="KW-1133">Transmembrane helix</keyword>
<organism evidence="2 3">
    <name type="scientific">Solirubrobacter ginsenosidimutans</name>
    <dbReference type="NCBI Taxonomy" id="490573"/>
    <lineage>
        <taxon>Bacteria</taxon>
        <taxon>Bacillati</taxon>
        <taxon>Actinomycetota</taxon>
        <taxon>Thermoleophilia</taxon>
        <taxon>Solirubrobacterales</taxon>
        <taxon>Solirubrobacteraceae</taxon>
        <taxon>Solirubrobacter</taxon>
    </lineage>
</organism>
<evidence type="ECO:0000313" key="3">
    <source>
        <dbReference type="Proteomes" id="UP001149140"/>
    </source>
</evidence>
<protein>
    <submittedName>
        <fullName evidence="2">Uncharacterized protein</fullName>
    </submittedName>
</protein>
<feature type="transmembrane region" description="Helical" evidence="1">
    <location>
        <begin position="171"/>
        <end position="191"/>
    </location>
</feature>
<reference evidence="2" key="1">
    <citation type="submission" date="2022-10" db="EMBL/GenBank/DDBJ databases">
        <title>The WGS of Solirubrobacter ginsenosidimutans DSM 21036.</title>
        <authorList>
            <person name="Jiang Z."/>
        </authorList>
    </citation>
    <scope>NUCLEOTIDE SEQUENCE</scope>
    <source>
        <strain evidence="2">DSM 21036</strain>
    </source>
</reference>
<evidence type="ECO:0000256" key="1">
    <source>
        <dbReference type="SAM" id="Phobius"/>
    </source>
</evidence>
<proteinExistence type="predicted"/>
<feature type="transmembrane region" description="Helical" evidence="1">
    <location>
        <begin position="67"/>
        <end position="84"/>
    </location>
</feature>
<keyword evidence="3" id="KW-1185">Reference proteome</keyword>
<evidence type="ECO:0000313" key="2">
    <source>
        <dbReference type="EMBL" id="MDA0166729.1"/>
    </source>
</evidence>
<feature type="transmembrane region" description="Helical" evidence="1">
    <location>
        <begin position="96"/>
        <end position="119"/>
    </location>
</feature>
<keyword evidence="1" id="KW-0472">Membrane</keyword>
<sequence>MPFDQTSTWKVVAALLGQTAVLTGLLVYFGWMRSQTTYRHFGLDAKLMGVSSTDLVLTSVDSAYTPLLLLGFVVFAGTVVHTAVAKGRLRGAKLRARAAMIGSALVVVGTISTMSDWFAHRVGTIVPDNPGLAFAWLPTSLLIGFSLLAYVSATAPTTGGDSWLRGGPATSFALVGLALLALFWTVSLLAVRDGRARYRDIERRDAALSEVAVLSHDDLVIEGPRVIYTDLKLPDARYRHHYAGLRLLGYGNGKYFLLPLGWRRGIDRVYTVPDQPDVRVEIIAH</sequence>
<keyword evidence="1" id="KW-0812">Transmembrane</keyword>
<gene>
    <name evidence="2" type="ORF">OM076_41085</name>
</gene>
<dbReference type="Proteomes" id="UP001149140">
    <property type="component" value="Unassembled WGS sequence"/>
</dbReference>
<feature type="transmembrane region" description="Helical" evidence="1">
    <location>
        <begin position="12"/>
        <end position="31"/>
    </location>
</feature>
<dbReference type="RefSeq" id="WP_270045983.1">
    <property type="nucleotide sequence ID" value="NZ_JAPDOD010000074.1"/>
</dbReference>
<dbReference type="EMBL" id="JAPDOD010000074">
    <property type="protein sequence ID" value="MDA0166729.1"/>
    <property type="molecule type" value="Genomic_DNA"/>
</dbReference>
<dbReference type="AlphaFoldDB" id="A0A9X3N1G3"/>
<accession>A0A9X3N1G3</accession>
<name>A0A9X3N1G3_9ACTN</name>
<feature type="transmembrane region" description="Helical" evidence="1">
    <location>
        <begin position="131"/>
        <end position="151"/>
    </location>
</feature>